<dbReference type="InterPro" id="IPR036396">
    <property type="entry name" value="Cyt_P450_sf"/>
</dbReference>
<dbReference type="SUPFAM" id="SSF48264">
    <property type="entry name" value="Cytochrome P450"/>
    <property type="match status" value="1"/>
</dbReference>
<dbReference type="EMBL" id="JBJQND010000011">
    <property type="protein sequence ID" value="KAL3862150.1"/>
    <property type="molecule type" value="Genomic_DNA"/>
</dbReference>
<keyword evidence="6" id="KW-1185">Reference proteome</keyword>
<evidence type="ECO:0000256" key="1">
    <source>
        <dbReference type="ARBA" id="ARBA00010617"/>
    </source>
</evidence>
<reference evidence="5 6" key="1">
    <citation type="submission" date="2024-11" db="EMBL/GenBank/DDBJ databases">
        <title>Chromosome-level genome assembly of the freshwater bivalve Anodonta woodiana.</title>
        <authorList>
            <person name="Chen X."/>
        </authorList>
    </citation>
    <scope>NUCLEOTIDE SEQUENCE [LARGE SCALE GENOMIC DNA]</scope>
    <source>
        <strain evidence="5">MN2024</strain>
        <tissue evidence="5">Gills</tissue>
    </source>
</reference>
<dbReference type="InterPro" id="IPR001128">
    <property type="entry name" value="Cyt_P450"/>
</dbReference>
<dbReference type="InterPro" id="IPR017972">
    <property type="entry name" value="Cyt_P450_CS"/>
</dbReference>
<feature type="transmembrane region" description="Helical" evidence="4">
    <location>
        <begin position="17"/>
        <end position="40"/>
    </location>
</feature>
<keyword evidence="4" id="KW-0472">Membrane</keyword>
<keyword evidence="2 3" id="KW-0349">Heme</keyword>
<evidence type="ECO:0000256" key="2">
    <source>
        <dbReference type="PIRSR" id="PIRSR602401-1"/>
    </source>
</evidence>
<dbReference type="PRINTS" id="PR00463">
    <property type="entry name" value="EP450I"/>
</dbReference>
<dbReference type="GO" id="GO:0046872">
    <property type="term" value="F:metal ion binding"/>
    <property type="evidence" value="ECO:0007669"/>
    <property type="project" value="UniProtKB-KW"/>
</dbReference>
<feature type="binding site" description="axial binding residue" evidence="2">
    <location>
        <position position="462"/>
    </location>
    <ligand>
        <name>heme</name>
        <dbReference type="ChEBI" id="CHEBI:30413"/>
    </ligand>
    <ligandPart>
        <name>Fe</name>
        <dbReference type="ChEBI" id="CHEBI:18248"/>
    </ligandPart>
</feature>
<dbReference type="PRINTS" id="PR00385">
    <property type="entry name" value="P450"/>
</dbReference>
<dbReference type="GO" id="GO:0004497">
    <property type="term" value="F:monooxygenase activity"/>
    <property type="evidence" value="ECO:0007669"/>
    <property type="project" value="UniProtKB-KW"/>
</dbReference>
<evidence type="ECO:0000256" key="4">
    <source>
        <dbReference type="SAM" id="Phobius"/>
    </source>
</evidence>
<keyword evidence="2 3" id="KW-0479">Metal-binding</keyword>
<keyword evidence="3" id="KW-0560">Oxidoreductase</keyword>
<evidence type="ECO:0000256" key="3">
    <source>
        <dbReference type="RuleBase" id="RU000461"/>
    </source>
</evidence>
<dbReference type="InterPro" id="IPR050196">
    <property type="entry name" value="Cytochrome_P450_Monoox"/>
</dbReference>
<keyword evidence="4" id="KW-0812">Transmembrane</keyword>
<dbReference type="InterPro" id="IPR002401">
    <property type="entry name" value="Cyt_P450_E_grp-I"/>
</dbReference>
<comment type="caution">
    <text evidence="5">The sequence shown here is derived from an EMBL/GenBank/DDBJ whole genome shotgun (WGS) entry which is preliminary data.</text>
</comment>
<dbReference type="CDD" id="cd20659">
    <property type="entry name" value="CYP4B_4F-like"/>
    <property type="match status" value="1"/>
</dbReference>
<dbReference type="Pfam" id="PF00067">
    <property type="entry name" value="p450"/>
    <property type="match status" value="1"/>
</dbReference>
<proteinExistence type="inferred from homology"/>
<sequence>MEADGLLRNWTESISRILTVAVIAFFGYAIYKIVIFVAWYQNLHSVFNRVQGPSDYHWLDGNTKMLQDCPDTVKLNFIMGLMKKYPRYFRLWEGPFTPSIVVYDVDIARQILQTPEEKNTGFSGIYRFLIPWLGRSLLTSGGIQWKRARHQLTPAFHSKILMSYITIYNDAANLLIKKLIPHADSGNSVEVFQAVRTCALEIVMRCALSYHIDCRKQGKIQAYLKAVQVVKDTVEYRHRCPILYPDCIFYLTKRGREFSKHCKFLHDFADDVVNSRKKKLEKEDVSNNKYMDLVDVLLTSQPKTGDGFTSVEIRDQVNNFLSAGHDSTSSAISWILYSIAEHQDVQDKIKAEVDGVLEGRQTDDLRWEDLPRLEYLEMVIKEGMRQHCPIPCISRQITKAFQIDGYQFPAGTSVAIDIYMLHHNEELWERPSEFIPERFSRENASKIKPFQFIPFSAGPRNCIGQNFAMNEQKVVLAKLIHRFKFMPKPNHIPRKKASIVMRSFNGIMLNISSR</sequence>
<keyword evidence="4" id="KW-1133">Transmembrane helix</keyword>
<comment type="similarity">
    <text evidence="1 3">Belongs to the cytochrome P450 family.</text>
</comment>
<evidence type="ECO:0008006" key="7">
    <source>
        <dbReference type="Google" id="ProtNLM"/>
    </source>
</evidence>
<dbReference type="PROSITE" id="PS00086">
    <property type="entry name" value="CYTOCHROME_P450"/>
    <property type="match status" value="1"/>
</dbReference>
<dbReference type="AlphaFoldDB" id="A0ABD3VNX8"/>
<evidence type="ECO:0000313" key="5">
    <source>
        <dbReference type="EMBL" id="KAL3862150.1"/>
    </source>
</evidence>
<dbReference type="Gene3D" id="1.10.630.10">
    <property type="entry name" value="Cytochrome P450"/>
    <property type="match status" value="1"/>
</dbReference>
<evidence type="ECO:0000313" key="6">
    <source>
        <dbReference type="Proteomes" id="UP001634394"/>
    </source>
</evidence>
<organism evidence="5 6">
    <name type="scientific">Sinanodonta woodiana</name>
    <name type="common">Chinese pond mussel</name>
    <name type="synonym">Anodonta woodiana</name>
    <dbReference type="NCBI Taxonomy" id="1069815"/>
    <lineage>
        <taxon>Eukaryota</taxon>
        <taxon>Metazoa</taxon>
        <taxon>Spiralia</taxon>
        <taxon>Lophotrochozoa</taxon>
        <taxon>Mollusca</taxon>
        <taxon>Bivalvia</taxon>
        <taxon>Autobranchia</taxon>
        <taxon>Heteroconchia</taxon>
        <taxon>Palaeoheterodonta</taxon>
        <taxon>Unionida</taxon>
        <taxon>Unionoidea</taxon>
        <taxon>Unionidae</taxon>
        <taxon>Unioninae</taxon>
        <taxon>Sinanodonta</taxon>
    </lineage>
</organism>
<accession>A0ABD3VNX8</accession>
<dbReference type="PANTHER" id="PTHR24291:SF201">
    <property type="entry name" value="CYTOCHROME P450, FAMILY 4, SUBFAMILY B, POLYPEPTIDE 7"/>
    <property type="match status" value="1"/>
</dbReference>
<keyword evidence="3" id="KW-0503">Monooxygenase</keyword>
<name>A0ABD3VNX8_SINWO</name>
<dbReference type="Proteomes" id="UP001634394">
    <property type="component" value="Unassembled WGS sequence"/>
</dbReference>
<dbReference type="PANTHER" id="PTHR24291">
    <property type="entry name" value="CYTOCHROME P450 FAMILY 4"/>
    <property type="match status" value="1"/>
</dbReference>
<comment type="cofactor">
    <cofactor evidence="2">
        <name>heme</name>
        <dbReference type="ChEBI" id="CHEBI:30413"/>
    </cofactor>
</comment>
<keyword evidence="2 3" id="KW-0408">Iron</keyword>
<gene>
    <name evidence="5" type="ORF">ACJMK2_008138</name>
</gene>
<protein>
    <recommendedName>
        <fullName evidence="7">Cytochrome P450</fullName>
    </recommendedName>
</protein>